<dbReference type="OrthoDB" id="9763537at2"/>
<dbReference type="Pfam" id="PF00728">
    <property type="entry name" value="Glyco_hydro_20"/>
    <property type="match status" value="1"/>
</dbReference>
<evidence type="ECO:0000259" key="9">
    <source>
        <dbReference type="PROSITE" id="PS50022"/>
    </source>
</evidence>
<dbReference type="Proteomes" id="UP001058003">
    <property type="component" value="Chromosome"/>
</dbReference>
<comment type="similarity">
    <text evidence="2">Belongs to the glycosyl hydrolase 20 family.</text>
</comment>
<evidence type="ECO:0000256" key="5">
    <source>
        <dbReference type="ARBA" id="ARBA00023295"/>
    </source>
</evidence>
<dbReference type="GO" id="GO:0005975">
    <property type="term" value="P:carbohydrate metabolic process"/>
    <property type="evidence" value="ECO:0007669"/>
    <property type="project" value="InterPro"/>
</dbReference>
<dbReference type="AlphaFoldDB" id="A0A9Q9MG23"/>
<evidence type="ECO:0000313" key="10">
    <source>
        <dbReference type="EMBL" id="UWZ51161.1"/>
    </source>
</evidence>
<dbReference type="Gene3D" id="2.60.120.260">
    <property type="entry name" value="Galactose-binding domain-like"/>
    <property type="match status" value="1"/>
</dbReference>
<evidence type="ECO:0000313" key="11">
    <source>
        <dbReference type="Proteomes" id="UP001058003"/>
    </source>
</evidence>
<comment type="catalytic activity">
    <reaction evidence="1">
        <text>Hydrolysis of terminal non-reducing N-acetyl-D-hexosamine residues in N-acetyl-beta-D-hexosaminides.</text>
        <dbReference type="EC" id="3.2.1.52"/>
    </reaction>
</comment>
<dbReference type="EMBL" id="CP073767">
    <property type="protein sequence ID" value="UWZ51161.1"/>
    <property type="molecule type" value="Genomic_DNA"/>
</dbReference>
<keyword evidence="8" id="KW-0732">Signal</keyword>
<feature type="signal peptide" evidence="8">
    <location>
        <begin position="1"/>
        <end position="36"/>
    </location>
</feature>
<dbReference type="Gene3D" id="3.30.379.10">
    <property type="entry name" value="Chitobiase/beta-hexosaminidase domain 2-like"/>
    <property type="match status" value="1"/>
</dbReference>
<keyword evidence="4" id="KW-0378">Hydrolase</keyword>
<dbReference type="SMART" id="SM00231">
    <property type="entry name" value="FA58C"/>
    <property type="match status" value="1"/>
</dbReference>
<dbReference type="InterPro" id="IPR015883">
    <property type="entry name" value="Glyco_hydro_20_cat"/>
</dbReference>
<dbReference type="InterPro" id="IPR000421">
    <property type="entry name" value="FA58C"/>
</dbReference>
<dbReference type="SUPFAM" id="SSF55545">
    <property type="entry name" value="beta-N-acetylhexosaminidase-like domain"/>
    <property type="match status" value="1"/>
</dbReference>
<keyword evidence="11" id="KW-1185">Reference proteome</keyword>
<evidence type="ECO:0000256" key="7">
    <source>
        <dbReference type="SAM" id="MobiDB-lite"/>
    </source>
</evidence>
<feature type="chain" id="PRO_5040476755" description="beta-N-acetylhexosaminidase" evidence="8">
    <location>
        <begin position="37"/>
        <end position="859"/>
    </location>
</feature>
<dbReference type="GO" id="GO:0030203">
    <property type="term" value="P:glycosaminoglycan metabolic process"/>
    <property type="evidence" value="ECO:0007669"/>
    <property type="project" value="TreeGrafter"/>
</dbReference>
<dbReference type="Gene3D" id="3.20.20.80">
    <property type="entry name" value="Glycosidases"/>
    <property type="match status" value="1"/>
</dbReference>
<dbReference type="InterPro" id="IPR029018">
    <property type="entry name" value="Hex-like_dom2"/>
</dbReference>
<dbReference type="PROSITE" id="PS51318">
    <property type="entry name" value="TAT"/>
    <property type="match status" value="1"/>
</dbReference>
<dbReference type="GO" id="GO:0016020">
    <property type="term" value="C:membrane"/>
    <property type="evidence" value="ECO:0007669"/>
    <property type="project" value="TreeGrafter"/>
</dbReference>
<dbReference type="InterPro" id="IPR015882">
    <property type="entry name" value="HEX_bac_N"/>
</dbReference>
<evidence type="ECO:0000256" key="1">
    <source>
        <dbReference type="ARBA" id="ARBA00001231"/>
    </source>
</evidence>
<reference evidence="10" key="1">
    <citation type="submission" date="2021-04" db="EMBL/GenBank/DDBJ databases">
        <title>Dactylosporangium aurantiacum NRRL B-8018 full assembly.</title>
        <authorList>
            <person name="Hartkoorn R.C."/>
            <person name="Beaudoing E."/>
            <person name="Hot D."/>
        </authorList>
    </citation>
    <scope>NUCLEOTIDE SEQUENCE</scope>
    <source>
        <strain evidence="10">NRRL B-8018</strain>
    </source>
</reference>
<dbReference type="PANTHER" id="PTHR22600:SF57">
    <property type="entry name" value="BETA-N-ACETYLHEXOSAMINIDASE"/>
    <property type="match status" value="1"/>
</dbReference>
<evidence type="ECO:0000256" key="4">
    <source>
        <dbReference type="ARBA" id="ARBA00022801"/>
    </source>
</evidence>
<feature type="domain" description="F5/8 type C" evidence="9">
    <location>
        <begin position="724"/>
        <end position="859"/>
    </location>
</feature>
<dbReference type="PRINTS" id="PR00738">
    <property type="entry name" value="GLHYDRLASE20"/>
</dbReference>
<accession>A0A9Q9MG23</accession>
<dbReference type="KEGG" id="daur:Daura_30900"/>
<dbReference type="InterPro" id="IPR006311">
    <property type="entry name" value="TAT_signal"/>
</dbReference>
<dbReference type="InterPro" id="IPR025705">
    <property type="entry name" value="Beta_hexosaminidase_sua/sub"/>
</dbReference>
<dbReference type="Pfam" id="PF22633">
    <property type="entry name" value="F5_F8_type_C_2"/>
    <property type="match status" value="1"/>
</dbReference>
<dbReference type="GO" id="GO:0004563">
    <property type="term" value="F:beta-N-acetylhexosaminidase activity"/>
    <property type="evidence" value="ECO:0007669"/>
    <property type="project" value="UniProtKB-EC"/>
</dbReference>
<sequence length="859" mass="91438">MQAPPSIHRRRHGLTAAFAAAATIAALLTTAGPAHAANPEPAVVPSLRQWTGGTGNLTLTAASRIVVATASAAQSTSGVTSELLSTRTVTQVAGRIGTDLAAVTGLNPAVVTAAAPAAGDIFLRLAADPGLGTEGYALTVGTTVEISAPTSTGLLNGGRTLAQLLRLDAAHRSVPTGTARDWPTLAYRAEHFDVSRRFMSVAAIQDEIRRAAWNKLNVIQLMFNQANAFRLYSPTYAAMAPTDPAQRYSQTDIAAIEAVAAEHHVTIVPEIQNPTKVQPIATFGGVDRSLSAQCGDSSTLDFTDPAVTAWMQQLVGHFQTWFASPYVHLGNDEVPTGLATCPYIQSKYTTAAPTMADLQEQYIAALEQTVEGAGKKAMIWVNNTDIQPSTDVLIMNFGATSVSATMRSLGYQVVDSAYKTGAYDRFYIAPGDYETKVVPRGDMYAWTPVTHANNKGQVLAYWGDDHFFSDTDFVLDLFDGRRAELAERTWDTDPTTATFAQFTAALAAVGDAPGAAPRPAPAASTDGQPVHRWTFDSTYTPTAATHYPGGWKMSTADSAGTLHANGWLYPPTFPVAGRTGNAVKFTAGTSQTFNLGGRAVQAPWTFSVWINRTANATNTVLLRDMEYAIKVEEYGSTNQIGITRYGTGNYPFTYALPLNQWTMLTLVGTTTGTSLYANGVFQQTLPQVIPLPLGGFGGKRPFTGLLDDAVAYRQALSAGDIATLYATATGGTDLALGRPVAASSTYRAGVEPGNAVDGNPTTRWSSARSDPQWIQVDLGSTRTVNRVRINWEAAYGAAYQIQVSDDAATWTTIHSTTTGDGGVDDLTGLAGSGRYVRVYGTQRGTTYGYSIWDLNIYGT</sequence>
<organism evidence="10 11">
    <name type="scientific">Dactylosporangium aurantiacum</name>
    <dbReference type="NCBI Taxonomy" id="35754"/>
    <lineage>
        <taxon>Bacteria</taxon>
        <taxon>Bacillati</taxon>
        <taxon>Actinomycetota</taxon>
        <taxon>Actinomycetes</taxon>
        <taxon>Micromonosporales</taxon>
        <taxon>Micromonosporaceae</taxon>
        <taxon>Dactylosporangium</taxon>
    </lineage>
</organism>
<dbReference type="InterPro" id="IPR017853">
    <property type="entry name" value="GH"/>
</dbReference>
<dbReference type="Pfam" id="PF13385">
    <property type="entry name" value="Laminin_G_3"/>
    <property type="match status" value="1"/>
</dbReference>
<dbReference type="InterPro" id="IPR008979">
    <property type="entry name" value="Galactose-bd-like_sf"/>
</dbReference>
<name>A0A9Q9MG23_9ACTN</name>
<dbReference type="SUPFAM" id="SSF51445">
    <property type="entry name" value="(Trans)glycosidases"/>
    <property type="match status" value="1"/>
</dbReference>
<dbReference type="PROSITE" id="PS50022">
    <property type="entry name" value="FA58C_3"/>
    <property type="match status" value="1"/>
</dbReference>
<evidence type="ECO:0000256" key="2">
    <source>
        <dbReference type="ARBA" id="ARBA00006285"/>
    </source>
</evidence>
<evidence type="ECO:0000256" key="3">
    <source>
        <dbReference type="ARBA" id="ARBA00012663"/>
    </source>
</evidence>
<dbReference type="Pfam" id="PF02838">
    <property type="entry name" value="Glyco_hydro_20b"/>
    <property type="match status" value="1"/>
</dbReference>
<dbReference type="SUPFAM" id="SSF49785">
    <property type="entry name" value="Galactose-binding domain-like"/>
    <property type="match status" value="1"/>
</dbReference>
<evidence type="ECO:0000256" key="6">
    <source>
        <dbReference type="PIRSR" id="PIRSR625705-1"/>
    </source>
</evidence>
<feature type="compositionally biased region" description="Low complexity" evidence="7">
    <location>
        <begin position="511"/>
        <end position="523"/>
    </location>
</feature>
<gene>
    <name evidence="10" type="ORF">Daura_30900</name>
</gene>
<dbReference type="Gene3D" id="2.60.120.200">
    <property type="match status" value="1"/>
</dbReference>
<proteinExistence type="inferred from homology"/>
<dbReference type="SUPFAM" id="SSF49899">
    <property type="entry name" value="Concanavalin A-like lectins/glucanases"/>
    <property type="match status" value="1"/>
</dbReference>
<evidence type="ECO:0000256" key="8">
    <source>
        <dbReference type="SAM" id="SignalP"/>
    </source>
</evidence>
<dbReference type="PANTHER" id="PTHR22600">
    <property type="entry name" value="BETA-HEXOSAMINIDASE"/>
    <property type="match status" value="1"/>
</dbReference>
<dbReference type="InterPro" id="IPR013320">
    <property type="entry name" value="ConA-like_dom_sf"/>
</dbReference>
<dbReference type="EC" id="3.2.1.52" evidence="3"/>
<feature type="active site" description="Proton donor" evidence="6">
    <location>
        <position position="333"/>
    </location>
</feature>
<keyword evidence="5" id="KW-0326">Glycosidase</keyword>
<feature type="region of interest" description="Disordered" evidence="7">
    <location>
        <begin position="511"/>
        <end position="531"/>
    </location>
</feature>
<protein>
    <recommendedName>
        <fullName evidence="3">beta-N-acetylhexosaminidase</fullName>
        <ecNumber evidence="3">3.2.1.52</ecNumber>
    </recommendedName>
</protein>
<dbReference type="RefSeq" id="WP_033363917.1">
    <property type="nucleotide sequence ID" value="NZ_CP073767.1"/>
</dbReference>